<organism evidence="2 3">
    <name type="scientific">Mycoplasma miroungirhinis</name>
    <dbReference type="NCBI Taxonomy" id="754516"/>
    <lineage>
        <taxon>Bacteria</taxon>
        <taxon>Bacillati</taxon>
        <taxon>Mycoplasmatota</taxon>
        <taxon>Mollicutes</taxon>
        <taxon>Mycoplasmataceae</taxon>
        <taxon>Mycoplasma</taxon>
    </lineage>
</organism>
<accession>A0A6M4JD41</accession>
<reference evidence="2 3" key="1">
    <citation type="submission" date="2020-05" db="EMBL/GenBank/DDBJ databases">
        <title>Novel Mycoplasma species detected in Mirounga angustirostris (northern elephant seal) from the USA.</title>
        <authorList>
            <person name="Volokhov D.V."/>
        </authorList>
    </citation>
    <scope>NUCLEOTIDE SEQUENCE [LARGE SCALE GENOMIC DNA]</scope>
    <source>
        <strain evidence="2 3">Mirounga ES2806-NAS</strain>
    </source>
</reference>
<evidence type="ECO:0000313" key="2">
    <source>
        <dbReference type="EMBL" id="QJR44188.1"/>
    </source>
</evidence>
<proteinExistence type="predicted"/>
<dbReference type="RefSeq" id="WP_171113015.1">
    <property type="nucleotide sequence ID" value="NZ_CP053097.1"/>
</dbReference>
<keyword evidence="3" id="KW-1185">Reference proteome</keyword>
<keyword evidence="1" id="KW-0175">Coiled coil</keyword>
<dbReference type="EMBL" id="CP053097">
    <property type="protein sequence ID" value="QJR44188.1"/>
    <property type="molecule type" value="Genomic_DNA"/>
</dbReference>
<dbReference type="Proteomes" id="UP000502118">
    <property type="component" value="Chromosome"/>
</dbReference>
<protein>
    <submittedName>
        <fullName evidence="2">Uncharacterized protein</fullName>
    </submittedName>
</protein>
<feature type="coiled-coil region" evidence="1">
    <location>
        <begin position="202"/>
        <end position="229"/>
    </location>
</feature>
<name>A0A6M4JD41_9MOLU</name>
<evidence type="ECO:0000256" key="1">
    <source>
        <dbReference type="SAM" id="Coils"/>
    </source>
</evidence>
<feature type="coiled-coil region" evidence="1">
    <location>
        <begin position="78"/>
        <end position="126"/>
    </location>
</feature>
<dbReference type="AlphaFoldDB" id="A0A6M4JD41"/>
<gene>
    <name evidence="2" type="ORF">HLA92_01950</name>
</gene>
<dbReference type="KEGG" id="mmio:HLA92_01950"/>
<sequence>MLKSKIDNNTIDANSYNTATDALKTKAANVYQSLSNEVNTYLTTSPIKDENYKDLKTNLENTKTTQDNIALPQRKPSVKQVSDAYKALNDKYNDTKTKVATRQRLVNSYNSAKQQAEADKNEFTNENNDIQTWFNSEITKIDQKRKDAINHNPSTLSDVMFTTWTNELNNLKVNAQKKLIDKMLKEIEDKLKLPESDRVTESANAYNQLKELKNRLTTLKSNNDINQLKTQNKEISSSLKQHIKTIDDNIKAYNAEHSKAVDKLAKEKTYVDGLTTTLDKIVDYTNTWGKSTNLKRQHEDKSDSIVDPNHNTLSKDKKYFKEKITELHNALPAYDTKAQSKSIMQNKEVNNHEFGKLDSNQMKNNLNSFKATAITWIHITEIEKPENGFNGRYTPIHVEGVTRDESTNHLYSDVKHNFIDNYDAKYNPPTTNGEQPVQKDINFEDYVTYRNIWYKSVESYEKEMYKLKAQLKILFGYNDNHQPGTFVQKFRELYRYVHLVSGFKDWYDIFSYYFYEMQIGVNYYENFDSYQIHTTQNGQSHYNILHYKDVAEDLVQFQKFDKYGLKNISNKDDIRLSMNMFIQEIEAHRGTMSATTFKKYWRLDNYSQYYWNNKYKWNALKINDNEDSLSFNEFIKRIIESLLHKLNIPLNDNNDRLVREYNNITSVGYLNNNYDTTWKTHEDKIHNIIKTYFEYIENRYTPTNGEFKQLVLWDGINNQSSSTHAISVPNKLNYYHKRDSFYIK</sequence>
<evidence type="ECO:0000313" key="3">
    <source>
        <dbReference type="Proteomes" id="UP000502118"/>
    </source>
</evidence>